<feature type="compositionally biased region" description="Low complexity" evidence="12">
    <location>
        <begin position="19"/>
        <end position="40"/>
    </location>
</feature>
<evidence type="ECO:0000256" key="3">
    <source>
        <dbReference type="ARBA" id="ARBA00022618"/>
    </source>
</evidence>
<dbReference type="GO" id="GO:0007059">
    <property type="term" value="P:chromosome segregation"/>
    <property type="evidence" value="ECO:0007669"/>
    <property type="project" value="UniProtKB-KW"/>
</dbReference>
<feature type="region of interest" description="Disordered" evidence="12">
    <location>
        <begin position="1"/>
        <end position="96"/>
    </location>
</feature>
<evidence type="ECO:0000256" key="9">
    <source>
        <dbReference type="ARBA" id="ARBA00024784"/>
    </source>
</evidence>
<dbReference type="InterPro" id="IPR036390">
    <property type="entry name" value="WH_DNA-bd_sf"/>
</dbReference>
<feature type="compositionally biased region" description="Low complexity" evidence="12">
    <location>
        <begin position="53"/>
        <end position="66"/>
    </location>
</feature>
<dbReference type="OrthoDB" id="9807790at2"/>
<dbReference type="Pfam" id="PF01580">
    <property type="entry name" value="FtsK_SpoIIIE"/>
    <property type="match status" value="1"/>
</dbReference>
<keyword evidence="4 11" id="KW-0547">Nucleotide-binding</keyword>
<comment type="function">
    <text evidence="9">Essential cell division protein that coordinates cell division and chromosome segregation. The N-terminus is involved in assembly of the cell-division machinery. The C-terminus functions as a DNA motor that moves dsDNA in an ATP-dependent manner towards the dif recombination site, which is located within the replication terminus region. Translocation stops specifically at Xer-dif sites, where FtsK interacts with the Xer recombinase, allowing activation of chromosome unlinking by recombination. FtsK orienting polar sequences (KOPS) guide the direction of DNA translocation. FtsK can remove proteins from DNA as it translocates, but translocation stops specifically at XerCD-dif site, thereby preventing removal of XerC and XerD from dif.</text>
</comment>
<keyword evidence="3" id="KW-0132">Cell division</keyword>
<dbReference type="Gene3D" id="1.10.10.10">
    <property type="entry name" value="Winged helix-like DNA-binding domain superfamily/Winged helix DNA-binding domain"/>
    <property type="match status" value="1"/>
</dbReference>
<sequence length="598" mass="63353">MPGAASFVATATGAEPQSAAPATTTAHDATAAQAPASIAAGGYVSAPPPWAQPQPATTTAQPPAATVDQDNSAPTAPGGPQPEAAPRQPVRGHAPTSFEFQPLSASAVELPGLDLLECASSEIEPVSEQKLAETSQLIEQRLQEFKVPVIVVGASAGPVITRFEVEPALGVRGSQIVGLMKDLSRGLGLTSIRVVETIPGKTCMGLELPNARRQMIRLSEILESAPYHRSQSKLTIAMGKDIVGHPIVTDLAKAPHMLVAGTTGSGKSVAINAMILSLLYKATPEDVRLIMIDPKMLELSVYEGIPHLLAPVVTDMKLAANALNWCVGEMEKRYRLMSAVGVRNLAGFNQKIRDAEAREKKIGNPFSLTPEAPEPLSPLPMIVVVIDELADLMMVAGKKIEELIARLAQKARAAGIHLILATQRPSVDVITGLIKANIPTRVAFQVSSKIDSRTILDQMGAESLLGQGDMLFLPPGTGYPQRVHGAFVADEEVHAVVEYLKQFGEPEYVEGILDGPAGEGAPQDLFGDSPDAEADPLYDEAVAFVVRTRRASISSVQRQLRIGYNRAARLVEQMEAAGLVSPMGINGSREVLVPGQAE</sequence>
<dbReference type="InterPro" id="IPR036388">
    <property type="entry name" value="WH-like_DNA-bd_sf"/>
</dbReference>
<dbReference type="GO" id="GO:0005524">
    <property type="term" value="F:ATP binding"/>
    <property type="evidence" value="ECO:0007669"/>
    <property type="project" value="UniProtKB-UniRule"/>
</dbReference>
<evidence type="ECO:0000256" key="6">
    <source>
        <dbReference type="ARBA" id="ARBA00022840"/>
    </source>
</evidence>
<dbReference type="PANTHER" id="PTHR22683">
    <property type="entry name" value="SPORULATION PROTEIN RELATED"/>
    <property type="match status" value="1"/>
</dbReference>
<evidence type="ECO:0000313" key="15">
    <source>
        <dbReference type="Proteomes" id="UP000295722"/>
    </source>
</evidence>
<keyword evidence="5" id="KW-0159">Chromosome partition</keyword>
<dbReference type="GO" id="GO:0005886">
    <property type="term" value="C:plasma membrane"/>
    <property type="evidence" value="ECO:0007669"/>
    <property type="project" value="UniProtKB-SubCell"/>
</dbReference>
<dbReference type="InterPro" id="IPR027417">
    <property type="entry name" value="P-loop_NTPase"/>
</dbReference>
<keyword evidence="15" id="KW-1185">Reference proteome</keyword>
<dbReference type="InterPro" id="IPR050206">
    <property type="entry name" value="FtsK/SpoIIIE/SftA"/>
</dbReference>
<dbReference type="GO" id="GO:0003677">
    <property type="term" value="F:DNA binding"/>
    <property type="evidence" value="ECO:0007669"/>
    <property type="project" value="UniProtKB-KW"/>
</dbReference>
<evidence type="ECO:0000313" key="14">
    <source>
        <dbReference type="EMBL" id="TDG20831.1"/>
    </source>
</evidence>
<evidence type="ECO:0000256" key="5">
    <source>
        <dbReference type="ARBA" id="ARBA00022829"/>
    </source>
</evidence>
<dbReference type="PROSITE" id="PS50901">
    <property type="entry name" value="FTSK"/>
    <property type="match status" value="1"/>
</dbReference>
<dbReference type="SMART" id="SM00843">
    <property type="entry name" value="Ftsk_gamma"/>
    <property type="match status" value="1"/>
</dbReference>
<dbReference type="InterPro" id="IPR002543">
    <property type="entry name" value="FtsK_dom"/>
</dbReference>
<dbReference type="PANTHER" id="PTHR22683:SF41">
    <property type="entry name" value="DNA TRANSLOCASE FTSK"/>
    <property type="match status" value="1"/>
</dbReference>
<dbReference type="Pfam" id="PF17854">
    <property type="entry name" value="FtsK_alpha"/>
    <property type="match status" value="1"/>
</dbReference>
<dbReference type="SUPFAM" id="SSF46785">
    <property type="entry name" value="Winged helix' DNA-binding domain"/>
    <property type="match status" value="1"/>
</dbReference>
<dbReference type="GO" id="GO:0051301">
    <property type="term" value="P:cell division"/>
    <property type="evidence" value="ECO:0007669"/>
    <property type="project" value="UniProtKB-KW"/>
</dbReference>
<protein>
    <recommendedName>
        <fullName evidence="13">FtsK domain-containing protein</fullName>
    </recommendedName>
</protein>
<dbReference type="FunFam" id="3.40.50.300:FF:000209">
    <property type="entry name" value="Cell division protein FtsK"/>
    <property type="match status" value="1"/>
</dbReference>
<dbReference type="Proteomes" id="UP000295722">
    <property type="component" value="Unassembled WGS sequence"/>
</dbReference>
<name>A0A4R5M4Z2_9BURK</name>
<keyword evidence="6 11" id="KW-0067">ATP-binding</keyword>
<dbReference type="AlphaFoldDB" id="A0A4R5M4Z2"/>
<dbReference type="InterPro" id="IPR003593">
    <property type="entry name" value="AAA+_ATPase"/>
</dbReference>
<evidence type="ECO:0000256" key="7">
    <source>
        <dbReference type="ARBA" id="ARBA00023125"/>
    </source>
</evidence>
<evidence type="ECO:0000256" key="10">
    <source>
        <dbReference type="ARBA" id="ARBA00025923"/>
    </source>
</evidence>
<evidence type="ECO:0000256" key="4">
    <source>
        <dbReference type="ARBA" id="ARBA00022741"/>
    </source>
</evidence>
<gene>
    <name evidence="14" type="ORF">EYW47_24375</name>
</gene>
<evidence type="ECO:0000256" key="8">
    <source>
        <dbReference type="ARBA" id="ARBA00023306"/>
    </source>
</evidence>
<keyword evidence="7" id="KW-0238">DNA-binding</keyword>
<evidence type="ECO:0000256" key="1">
    <source>
        <dbReference type="ARBA" id="ARBA00004533"/>
    </source>
</evidence>
<evidence type="ECO:0000256" key="12">
    <source>
        <dbReference type="SAM" id="MobiDB-lite"/>
    </source>
</evidence>
<keyword evidence="8" id="KW-0131">Cell cycle</keyword>
<feature type="binding site" evidence="11">
    <location>
        <begin position="261"/>
        <end position="268"/>
    </location>
    <ligand>
        <name>ATP</name>
        <dbReference type="ChEBI" id="CHEBI:30616"/>
    </ligand>
</feature>
<proteinExistence type="inferred from homology"/>
<dbReference type="Gene3D" id="3.30.980.40">
    <property type="match status" value="1"/>
</dbReference>
<dbReference type="Gene3D" id="3.40.50.300">
    <property type="entry name" value="P-loop containing nucleotide triphosphate hydrolases"/>
    <property type="match status" value="1"/>
</dbReference>
<dbReference type="InterPro" id="IPR041027">
    <property type="entry name" value="FtsK_alpha"/>
</dbReference>
<dbReference type="EMBL" id="SMRP01000014">
    <property type="protein sequence ID" value="TDG20831.1"/>
    <property type="molecule type" value="Genomic_DNA"/>
</dbReference>
<reference evidence="14 15" key="1">
    <citation type="submission" date="2019-03" db="EMBL/GenBank/DDBJ databases">
        <title>Paraburkholderia sp. 4M-K11, isolated from subtropical forest soil.</title>
        <authorList>
            <person name="Gao Z.-H."/>
            <person name="Qiu L.-H."/>
        </authorList>
    </citation>
    <scope>NUCLEOTIDE SEQUENCE [LARGE SCALE GENOMIC DNA]</scope>
    <source>
        <strain evidence="14 15">4M-K11</strain>
    </source>
</reference>
<comment type="subcellular location">
    <subcellularLocation>
        <location evidence="1">Cell inner membrane</location>
    </subcellularLocation>
</comment>
<dbReference type="SMART" id="SM00382">
    <property type="entry name" value="AAA"/>
    <property type="match status" value="1"/>
</dbReference>
<dbReference type="InterPro" id="IPR018541">
    <property type="entry name" value="Ftsk_gamma"/>
</dbReference>
<feature type="domain" description="FtsK" evidence="13">
    <location>
        <begin position="244"/>
        <end position="453"/>
    </location>
</feature>
<evidence type="ECO:0000259" key="13">
    <source>
        <dbReference type="PROSITE" id="PS50901"/>
    </source>
</evidence>
<evidence type="ECO:0000256" key="2">
    <source>
        <dbReference type="ARBA" id="ARBA00006474"/>
    </source>
</evidence>
<comment type="caution">
    <text evidence="14">The sequence shown here is derived from an EMBL/GenBank/DDBJ whole genome shotgun (WGS) entry which is preliminary data.</text>
</comment>
<evidence type="ECO:0000256" key="11">
    <source>
        <dbReference type="PROSITE-ProRule" id="PRU00289"/>
    </source>
</evidence>
<comment type="subunit">
    <text evidence="10">Homohexamer. Forms a ring that surrounds DNA.</text>
</comment>
<comment type="similarity">
    <text evidence="2">Belongs to the FtsK/SpoIIIE/SftA family.</text>
</comment>
<organism evidence="14 15">
    <name type="scientific">Paraburkholderia silviterrae</name>
    <dbReference type="NCBI Taxonomy" id="2528715"/>
    <lineage>
        <taxon>Bacteria</taxon>
        <taxon>Pseudomonadati</taxon>
        <taxon>Pseudomonadota</taxon>
        <taxon>Betaproteobacteria</taxon>
        <taxon>Burkholderiales</taxon>
        <taxon>Burkholderiaceae</taxon>
        <taxon>Paraburkholderia</taxon>
    </lineage>
</organism>
<dbReference type="Pfam" id="PF09397">
    <property type="entry name" value="FtsK_gamma"/>
    <property type="match status" value="1"/>
</dbReference>
<accession>A0A4R5M4Z2</accession>
<dbReference type="SUPFAM" id="SSF52540">
    <property type="entry name" value="P-loop containing nucleoside triphosphate hydrolases"/>
    <property type="match status" value="1"/>
</dbReference>
<dbReference type="CDD" id="cd01127">
    <property type="entry name" value="TrwB_TraG_TraD_VirD4"/>
    <property type="match status" value="1"/>
</dbReference>